<comment type="subcellular location">
    <subcellularLocation>
        <location evidence="2">Cell membrane</location>
        <topology evidence="2">Peripheral membrane protein</topology>
    </subcellularLocation>
    <subcellularLocation>
        <location evidence="3">Cytoplasm</location>
    </subcellularLocation>
    <subcellularLocation>
        <location evidence="1">Mitochondrion</location>
    </subcellularLocation>
</comment>
<protein>
    <recommendedName>
        <fullName evidence="6">Threonylcarbamoyl-AMP synthase</fullName>
        <ecNumber evidence="5">2.7.7.87</ecNumber>
    </recommendedName>
</protein>
<dbReference type="InterPro" id="IPR050156">
    <property type="entry name" value="TC-AMP_synthase_SUA5"/>
</dbReference>
<dbReference type="GO" id="GO:0061710">
    <property type="term" value="F:L-threonylcarbamoyladenylate synthase"/>
    <property type="evidence" value="ECO:0007669"/>
    <property type="project" value="UniProtKB-EC"/>
</dbReference>
<dbReference type="EMBL" id="ABEU02000001">
    <property type="protein sequence ID" value="PNR63213.1"/>
    <property type="molecule type" value="Genomic_DNA"/>
</dbReference>
<gene>
    <name evidence="18" type="primary">LOC112280878</name>
    <name evidence="17" type="ORF">PHYPA_001638</name>
</gene>
<evidence type="ECO:0000256" key="10">
    <source>
        <dbReference type="ARBA" id="ARBA00022946"/>
    </source>
</evidence>
<evidence type="ECO:0000256" key="1">
    <source>
        <dbReference type="ARBA" id="ARBA00004173"/>
    </source>
</evidence>
<evidence type="ECO:0000256" key="13">
    <source>
        <dbReference type="ARBA" id="ARBA00048366"/>
    </source>
</evidence>
<dbReference type="PROSITE" id="PS51163">
    <property type="entry name" value="YRDC"/>
    <property type="match status" value="1"/>
</dbReference>
<evidence type="ECO:0000259" key="16">
    <source>
        <dbReference type="PROSITE" id="PS51163"/>
    </source>
</evidence>
<dbReference type="EnsemblPlants" id="Pp3c1_35360V3.1">
    <property type="protein sequence ID" value="PAC:32970826.CDS.1"/>
    <property type="gene ID" value="Pp3c1_35360"/>
</dbReference>
<accession>A0A2K1LB18</accession>
<dbReference type="GO" id="GO:0016779">
    <property type="term" value="F:nucleotidyltransferase activity"/>
    <property type="evidence" value="ECO:0000318"/>
    <property type="project" value="GO_Central"/>
</dbReference>
<keyword evidence="12" id="KW-0472">Membrane</keyword>
<dbReference type="SUPFAM" id="SSF55821">
    <property type="entry name" value="YrdC/RibB"/>
    <property type="match status" value="1"/>
</dbReference>
<dbReference type="InterPro" id="IPR017945">
    <property type="entry name" value="DHBP_synth_RibB-like_a/b_dom"/>
</dbReference>
<keyword evidence="7" id="KW-1003">Cell membrane</keyword>
<dbReference type="EC" id="2.7.7.87" evidence="5"/>
<evidence type="ECO:0000256" key="3">
    <source>
        <dbReference type="ARBA" id="ARBA00004496"/>
    </source>
</evidence>
<keyword evidence="9" id="KW-0808">Transferase</keyword>
<dbReference type="OrthoDB" id="412787at2759"/>
<reference evidence="17 19" key="1">
    <citation type="journal article" date="2008" name="Science">
        <title>The Physcomitrella genome reveals evolutionary insights into the conquest of land by plants.</title>
        <authorList>
            <person name="Rensing S."/>
            <person name="Lang D."/>
            <person name="Zimmer A."/>
            <person name="Terry A."/>
            <person name="Salamov A."/>
            <person name="Shapiro H."/>
            <person name="Nishiyama T."/>
            <person name="Perroud P.-F."/>
            <person name="Lindquist E."/>
            <person name="Kamisugi Y."/>
            <person name="Tanahashi T."/>
            <person name="Sakakibara K."/>
            <person name="Fujita T."/>
            <person name="Oishi K."/>
            <person name="Shin-I T."/>
            <person name="Kuroki Y."/>
            <person name="Toyoda A."/>
            <person name="Suzuki Y."/>
            <person name="Hashimoto A."/>
            <person name="Yamaguchi K."/>
            <person name="Sugano A."/>
            <person name="Kohara Y."/>
            <person name="Fujiyama A."/>
            <person name="Anterola A."/>
            <person name="Aoki S."/>
            <person name="Ashton N."/>
            <person name="Barbazuk W.B."/>
            <person name="Barker E."/>
            <person name="Bennetzen J."/>
            <person name="Bezanilla M."/>
            <person name="Blankenship R."/>
            <person name="Cho S.H."/>
            <person name="Dutcher S."/>
            <person name="Estelle M."/>
            <person name="Fawcett J.A."/>
            <person name="Gundlach H."/>
            <person name="Hanada K."/>
            <person name="Heyl A."/>
            <person name="Hicks K.A."/>
            <person name="Hugh J."/>
            <person name="Lohr M."/>
            <person name="Mayer K."/>
            <person name="Melkozernov A."/>
            <person name="Murata T."/>
            <person name="Nelson D."/>
            <person name="Pils B."/>
            <person name="Prigge M."/>
            <person name="Reiss B."/>
            <person name="Renner T."/>
            <person name="Rombauts S."/>
            <person name="Rushton P."/>
            <person name="Sanderfoot A."/>
            <person name="Schween G."/>
            <person name="Shiu S.-H."/>
            <person name="Stueber K."/>
            <person name="Theodoulou F.L."/>
            <person name="Tu H."/>
            <person name="Van de Peer Y."/>
            <person name="Verrier P.J."/>
            <person name="Waters E."/>
            <person name="Wood A."/>
            <person name="Yang L."/>
            <person name="Cove D."/>
            <person name="Cuming A."/>
            <person name="Hasebe M."/>
            <person name="Lucas S."/>
            <person name="Mishler D.B."/>
            <person name="Reski R."/>
            <person name="Grigoriev I."/>
            <person name="Quatrano R.S."/>
            <person name="Boore J.L."/>
        </authorList>
    </citation>
    <scope>NUCLEOTIDE SEQUENCE [LARGE SCALE GENOMIC DNA]</scope>
    <source>
        <strain evidence="18 19">cv. Gransden 2004</strain>
    </source>
</reference>
<evidence type="ECO:0000256" key="5">
    <source>
        <dbReference type="ARBA" id="ARBA00012584"/>
    </source>
</evidence>
<keyword evidence="19" id="KW-1185">Reference proteome</keyword>
<dbReference type="InterPro" id="IPR006070">
    <property type="entry name" value="Sua5-like_dom"/>
</dbReference>
<evidence type="ECO:0000256" key="11">
    <source>
        <dbReference type="ARBA" id="ARBA00023128"/>
    </source>
</evidence>
<keyword evidence="10" id="KW-0809">Transit peptide</keyword>
<dbReference type="PaxDb" id="3218-PP1S28_214V6.1"/>
<dbReference type="Proteomes" id="UP000006727">
    <property type="component" value="Chromosome 1"/>
</dbReference>
<dbReference type="RefSeq" id="XP_024372558.1">
    <property type="nucleotide sequence ID" value="XM_024516790.2"/>
</dbReference>
<proteinExistence type="inferred from homology"/>
<dbReference type="STRING" id="3218.A0A2K1LB18"/>
<comment type="function">
    <text evidence="14">Cytoplasmic and mitochondrial threonylcarbamoyl-AMP synthase required for the formation of a threonylcarbamoyl group on adenosine at position 37 (t(6)A37) in tRNAs that read codons beginning with adenine. Catalyzes the conversion of L-threonine, HCO(3)(-)/CO(2) and ATP to give threonylcarbamoyl-AMP (TC-AMP) as the acyladenylate intermediate, with the release of diphosphate. Participates in t(6)A37 formation in cytoplasmic and mitochondrial tRNAs. May regulate the activity of some transporters.</text>
</comment>
<evidence type="ECO:0000313" key="19">
    <source>
        <dbReference type="Proteomes" id="UP000006727"/>
    </source>
</evidence>
<dbReference type="FunFam" id="3.90.870.10:FF:000007">
    <property type="entry name" value="YrdC N6-threonylcarbamoyltransferase domain containing"/>
    <property type="match status" value="1"/>
</dbReference>
<keyword evidence="8" id="KW-0963">Cytoplasm</keyword>
<dbReference type="Gene3D" id="3.90.870.10">
    <property type="entry name" value="DHBP synthase"/>
    <property type="match status" value="1"/>
</dbReference>
<dbReference type="GeneID" id="112280878"/>
<reference evidence="17 19" key="2">
    <citation type="journal article" date="2018" name="Plant J.">
        <title>The Physcomitrella patens chromosome-scale assembly reveals moss genome structure and evolution.</title>
        <authorList>
            <person name="Lang D."/>
            <person name="Ullrich K.K."/>
            <person name="Murat F."/>
            <person name="Fuchs J."/>
            <person name="Jenkins J."/>
            <person name="Haas F.B."/>
            <person name="Piednoel M."/>
            <person name="Gundlach H."/>
            <person name="Van Bel M."/>
            <person name="Meyberg R."/>
            <person name="Vives C."/>
            <person name="Morata J."/>
            <person name="Symeonidi A."/>
            <person name="Hiss M."/>
            <person name="Muchero W."/>
            <person name="Kamisugi Y."/>
            <person name="Saleh O."/>
            <person name="Blanc G."/>
            <person name="Decker E.L."/>
            <person name="van Gessel N."/>
            <person name="Grimwood J."/>
            <person name="Hayes R.D."/>
            <person name="Graham S.W."/>
            <person name="Gunter L.E."/>
            <person name="McDaniel S.F."/>
            <person name="Hoernstein S.N.W."/>
            <person name="Larsson A."/>
            <person name="Li F.W."/>
            <person name="Perroud P.F."/>
            <person name="Phillips J."/>
            <person name="Ranjan P."/>
            <person name="Rokshar D.S."/>
            <person name="Rothfels C.J."/>
            <person name="Schneider L."/>
            <person name="Shu S."/>
            <person name="Stevenson D.W."/>
            <person name="Thummler F."/>
            <person name="Tillich M."/>
            <person name="Villarreal Aguilar J.C."/>
            <person name="Widiez T."/>
            <person name="Wong G.K."/>
            <person name="Wymore A."/>
            <person name="Zhang Y."/>
            <person name="Zimmer A.D."/>
            <person name="Quatrano R.S."/>
            <person name="Mayer K.F.X."/>
            <person name="Goodstein D."/>
            <person name="Casacuberta J.M."/>
            <person name="Vandepoele K."/>
            <person name="Reski R."/>
            <person name="Cuming A.C."/>
            <person name="Tuskan G.A."/>
            <person name="Maumus F."/>
            <person name="Salse J."/>
            <person name="Schmutz J."/>
            <person name="Rensing S.A."/>
        </authorList>
    </citation>
    <scope>NUCLEOTIDE SEQUENCE [LARGE SCALE GENOMIC DNA]</scope>
    <source>
        <strain evidence="18 19">cv. Gransden 2004</strain>
    </source>
</reference>
<evidence type="ECO:0000256" key="6">
    <source>
        <dbReference type="ARBA" id="ARBA00015492"/>
    </source>
</evidence>
<dbReference type="GO" id="GO:0000049">
    <property type="term" value="F:tRNA binding"/>
    <property type="evidence" value="ECO:0000318"/>
    <property type="project" value="GO_Central"/>
</dbReference>
<dbReference type="Pfam" id="PF01300">
    <property type="entry name" value="Sua5_yciO_yrdC"/>
    <property type="match status" value="1"/>
</dbReference>
<dbReference type="EnsemblPlants" id="Pp3c1_35360V3.2">
    <property type="protein sequence ID" value="PAC:32970827.CDS.1"/>
    <property type="gene ID" value="Pp3c1_35360"/>
</dbReference>
<dbReference type="GO" id="GO:0006450">
    <property type="term" value="P:regulation of translational fidelity"/>
    <property type="evidence" value="ECO:0000318"/>
    <property type="project" value="GO_Central"/>
</dbReference>
<evidence type="ECO:0000256" key="4">
    <source>
        <dbReference type="ARBA" id="ARBA00007663"/>
    </source>
</evidence>
<dbReference type="NCBIfam" id="TIGR00057">
    <property type="entry name" value="L-threonylcarbamoyladenylate synthase"/>
    <property type="match status" value="1"/>
</dbReference>
<comment type="similarity">
    <text evidence="4">Belongs to the SUA5 family.</text>
</comment>
<dbReference type="Gramene" id="Pp3c1_35360V3.2">
    <property type="protein sequence ID" value="PAC:32970827.CDS.1"/>
    <property type="gene ID" value="Pp3c1_35360"/>
</dbReference>
<dbReference type="PANTHER" id="PTHR17490">
    <property type="entry name" value="SUA5"/>
    <property type="match status" value="1"/>
</dbReference>
<organism evidence="17">
    <name type="scientific">Physcomitrium patens</name>
    <name type="common">Spreading-leaved earth moss</name>
    <name type="synonym">Physcomitrella patens</name>
    <dbReference type="NCBI Taxonomy" id="3218"/>
    <lineage>
        <taxon>Eukaryota</taxon>
        <taxon>Viridiplantae</taxon>
        <taxon>Streptophyta</taxon>
        <taxon>Embryophyta</taxon>
        <taxon>Bryophyta</taxon>
        <taxon>Bryophytina</taxon>
        <taxon>Bryopsida</taxon>
        <taxon>Funariidae</taxon>
        <taxon>Funariales</taxon>
        <taxon>Funariaceae</taxon>
        <taxon>Physcomitrium</taxon>
    </lineage>
</organism>
<dbReference type="PANTHER" id="PTHR17490:SF10">
    <property type="entry name" value="THREONYLCARBAMOYL-AMP SYNTHASE"/>
    <property type="match status" value="1"/>
</dbReference>
<dbReference type="GO" id="GO:0005739">
    <property type="term" value="C:mitochondrion"/>
    <property type="evidence" value="ECO:0007669"/>
    <property type="project" value="UniProtKB-SubCell"/>
</dbReference>
<comment type="catalytic activity">
    <reaction evidence="13">
        <text>L-threonine + hydrogencarbonate + ATP = L-threonylcarbamoyladenylate + diphosphate + H2O</text>
        <dbReference type="Rhea" id="RHEA:36407"/>
        <dbReference type="ChEBI" id="CHEBI:15377"/>
        <dbReference type="ChEBI" id="CHEBI:17544"/>
        <dbReference type="ChEBI" id="CHEBI:30616"/>
        <dbReference type="ChEBI" id="CHEBI:33019"/>
        <dbReference type="ChEBI" id="CHEBI:57926"/>
        <dbReference type="ChEBI" id="CHEBI:73682"/>
        <dbReference type="EC" id="2.7.7.87"/>
    </reaction>
</comment>
<sequence>MVLHSFSSAALQRLHPSTAAFSTLSSSSRCVSLETVKLACRFRPPSFGNDTCVSCEAFRGVAEREQVRDARRGFASACLGGRVDYSTSDGGVEQQEVALKGIVLMAREEHYKEAVRALGNEQVIAVPTDTLYGLACDASSAEAIRRVYEIKERKLSSPLAVCVSDVDVVAAYGETAQLPAGLLNALLPGAVTLLLPRREPGFLSASLNPGIGSIGIRIPDSDFIRGVARSFGGAVALTSANTSSHASTVRIEEFEHLWPHCAFIFDAGTLPGGRAGSTIVDLTQEGVFKVIRPGSVFQKTKETLAEFGLRDLSS</sequence>
<evidence type="ECO:0000256" key="7">
    <source>
        <dbReference type="ARBA" id="ARBA00022475"/>
    </source>
</evidence>
<comment type="subunit">
    <text evidence="15">Interacts with RSC1A1.</text>
</comment>
<evidence type="ECO:0000313" key="18">
    <source>
        <dbReference type="EnsemblPlants" id="PAC:32970826.CDS.1"/>
    </source>
</evidence>
<dbReference type="GO" id="GO:0005737">
    <property type="term" value="C:cytoplasm"/>
    <property type="evidence" value="ECO:0000318"/>
    <property type="project" value="GO_Central"/>
</dbReference>
<evidence type="ECO:0000256" key="12">
    <source>
        <dbReference type="ARBA" id="ARBA00023136"/>
    </source>
</evidence>
<evidence type="ECO:0000256" key="9">
    <source>
        <dbReference type="ARBA" id="ARBA00022679"/>
    </source>
</evidence>
<evidence type="ECO:0000256" key="14">
    <source>
        <dbReference type="ARBA" id="ARBA00058524"/>
    </source>
</evidence>
<evidence type="ECO:0000256" key="8">
    <source>
        <dbReference type="ARBA" id="ARBA00022490"/>
    </source>
</evidence>
<evidence type="ECO:0000256" key="15">
    <source>
        <dbReference type="ARBA" id="ARBA00063146"/>
    </source>
</evidence>
<feature type="domain" description="YrdC-like" evidence="16">
    <location>
        <begin position="108"/>
        <end position="296"/>
    </location>
</feature>
<evidence type="ECO:0000313" key="17">
    <source>
        <dbReference type="EMBL" id="PNR63213.1"/>
    </source>
</evidence>
<reference evidence="18" key="3">
    <citation type="submission" date="2020-12" db="UniProtKB">
        <authorList>
            <consortium name="EnsemblPlants"/>
        </authorList>
    </citation>
    <scope>IDENTIFICATION</scope>
</reference>
<dbReference type="GO" id="GO:0005886">
    <property type="term" value="C:plasma membrane"/>
    <property type="evidence" value="ECO:0007669"/>
    <property type="project" value="UniProtKB-SubCell"/>
</dbReference>
<keyword evidence="11" id="KW-0496">Mitochondrion</keyword>
<dbReference type="AlphaFoldDB" id="A0A2K1LB18"/>
<dbReference type="Gramene" id="Pp3c1_35360V3.1">
    <property type="protein sequence ID" value="PAC:32970826.CDS.1"/>
    <property type="gene ID" value="Pp3c1_35360"/>
</dbReference>
<name>A0A2K1LB18_PHYPA</name>
<dbReference type="GO" id="GO:0003725">
    <property type="term" value="F:double-stranded RNA binding"/>
    <property type="evidence" value="ECO:0007669"/>
    <property type="project" value="InterPro"/>
</dbReference>
<evidence type="ECO:0000256" key="2">
    <source>
        <dbReference type="ARBA" id="ARBA00004202"/>
    </source>
</evidence>